<evidence type="ECO:0000256" key="4">
    <source>
        <dbReference type="ARBA" id="ARBA00022989"/>
    </source>
</evidence>
<evidence type="ECO:0000256" key="7">
    <source>
        <dbReference type="SAM" id="Phobius"/>
    </source>
</evidence>
<keyword evidence="3 7" id="KW-0812">Transmembrane</keyword>
<dbReference type="CDD" id="cd06179">
    <property type="entry name" value="MFS_TRI12_like"/>
    <property type="match status" value="1"/>
</dbReference>
<evidence type="ECO:0000313" key="9">
    <source>
        <dbReference type="EMBL" id="PMD33249.1"/>
    </source>
</evidence>
<keyword evidence="2" id="KW-0813">Transport</keyword>
<dbReference type="Gene3D" id="1.20.1720.10">
    <property type="entry name" value="Multidrug resistance protein D"/>
    <property type="match status" value="1"/>
</dbReference>
<feature type="transmembrane region" description="Helical" evidence="7">
    <location>
        <begin position="111"/>
        <end position="130"/>
    </location>
</feature>
<dbReference type="EMBL" id="KZ613956">
    <property type="protein sequence ID" value="PMD33249.1"/>
    <property type="molecule type" value="Genomic_DNA"/>
</dbReference>
<dbReference type="InterPro" id="IPR053791">
    <property type="entry name" value="MFS_Tri12-like"/>
</dbReference>
<dbReference type="PANTHER" id="PTHR23501">
    <property type="entry name" value="MAJOR FACILITATOR SUPERFAMILY"/>
    <property type="match status" value="1"/>
</dbReference>
<feature type="transmembrane region" description="Helical" evidence="7">
    <location>
        <begin position="136"/>
        <end position="161"/>
    </location>
</feature>
<dbReference type="PANTHER" id="PTHR23501:SF109">
    <property type="entry name" value="MAJOR FACILITATOR SUPERFAMILY (MFS) PROFILE DOMAIN-CONTAINING PROTEIN-RELATED"/>
    <property type="match status" value="1"/>
</dbReference>
<feature type="transmembrane region" description="Helical" evidence="7">
    <location>
        <begin position="294"/>
        <end position="316"/>
    </location>
</feature>
<organism evidence="9 10">
    <name type="scientific">Hyaloscypha variabilis (strain UAMH 11265 / GT02V1 / F)</name>
    <name type="common">Meliniomyces variabilis</name>
    <dbReference type="NCBI Taxonomy" id="1149755"/>
    <lineage>
        <taxon>Eukaryota</taxon>
        <taxon>Fungi</taxon>
        <taxon>Dikarya</taxon>
        <taxon>Ascomycota</taxon>
        <taxon>Pezizomycotina</taxon>
        <taxon>Leotiomycetes</taxon>
        <taxon>Helotiales</taxon>
        <taxon>Hyaloscyphaceae</taxon>
        <taxon>Hyaloscypha</taxon>
        <taxon>Hyaloscypha variabilis</taxon>
    </lineage>
</organism>
<evidence type="ECO:0000256" key="2">
    <source>
        <dbReference type="ARBA" id="ARBA00022448"/>
    </source>
</evidence>
<feature type="transmembrane region" description="Helical" evidence="7">
    <location>
        <begin position="262"/>
        <end position="282"/>
    </location>
</feature>
<dbReference type="InterPro" id="IPR010573">
    <property type="entry name" value="MFS_Str1/Tri12-like"/>
</dbReference>
<dbReference type="GO" id="GO:0005886">
    <property type="term" value="C:plasma membrane"/>
    <property type="evidence" value="ECO:0007669"/>
    <property type="project" value="TreeGrafter"/>
</dbReference>
<dbReference type="InterPro" id="IPR020846">
    <property type="entry name" value="MFS_dom"/>
</dbReference>
<feature type="compositionally biased region" description="Basic and acidic residues" evidence="6">
    <location>
        <begin position="579"/>
        <end position="590"/>
    </location>
</feature>
<proteinExistence type="predicted"/>
<evidence type="ECO:0000256" key="5">
    <source>
        <dbReference type="ARBA" id="ARBA00023136"/>
    </source>
</evidence>
<evidence type="ECO:0000256" key="1">
    <source>
        <dbReference type="ARBA" id="ARBA00004141"/>
    </source>
</evidence>
<feature type="transmembrane region" description="Helical" evidence="7">
    <location>
        <begin position="81"/>
        <end position="99"/>
    </location>
</feature>
<reference evidence="9 10" key="1">
    <citation type="submission" date="2016-04" db="EMBL/GenBank/DDBJ databases">
        <title>A degradative enzymes factory behind the ericoid mycorrhizal symbiosis.</title>
        <authorList>
            <consortium name="DOE Joint Genome Institute"/>
            <person name="Martino E."/>
            <person name="Morin E."/>
            <person name="Grelet G."/>
            <person name="Kuo A."/>
            <person name="Kohler A."/>
            <person name="Daghino S."/>
            <person name="Barry K."/>
            <person name="Choi C."/>
            <person name="Cichocki N."/>
            <person name="Clum A."/>
            <person name="Copeland A."/>
            <person name="Hainaut M."/>
            <person name="Haridas S."/>
            <person name="Labutti K."/>
            <person name="Lindquist E."/>
            <person name="Lipzen A."/>
            <person name="Khouja H.-R."/>
            <person name="Murat C."/>
            <person name="Ohm R."/>
            <person name="Olson A."/>
            <person name="Spatafora J."/>
            <person name="Veneault-Fourrey C."/>
            <person name="Henrissat B."/>
            <person name="Grigoriev I."/>
            <person name="Martin F."/>
            <person name="Perotto S."/>
        </authorList>
    </citation>
    <scope>NUCLEOTIDE SEQUENCE [LARGE SCALE GENOMIC DNA]</scope>
    <source>
        <strain evidence="9 10">F</strain>
    </source>
</reference>
<feature type="domain" description="Major facilitator superfamily (MFS) profile" evidence="8">
    <location>
        <begin position="44"/>
        <end position="546"/>
    </location>
</feature>
<dbReference type="Gene3D" id="1.20.1250.20">
    <property type="entry name" value="MFS general substrate transporter like domains"/>
    <property type="match status" value="1"/>
</dbReference>
<name>A0A2J6R449_HYAVF</name>
<evidence type="ECO:0000313" key="10">
    <source>
        <dbReference type="Proteomes" id="UP000235786"/>
    </source>
</evidence>
<keyword evidence="4 7" id="KW-1133">Transmembrane helix</keyword>
<dbReference type="PROSITE" id="PS50850">
    <property type="entry name" value="MFS"/>
    <property type="match status" value="1"/>
</dbReference>
<feature type="transmembrane region" description="Helical" evidence="7">
    <location>
        <begin position="365"/>
        <end position="385"/>
    </location>
</feature>
<feature type="transmembrane region" description="Helical" evidence="7">
    <location>
        <begin position="391"/>
        <end position="418"/>
    </location>
</feature>
<feature type="region of interest" description="Disordered" evidence="6">
    <location>
        <begin position="563"/>
        <end position="590"/>
    </location>
</feature>
<gene>
    <name evidence="9" type="ORF">L207DRAFT_639406</name>
</gene>
<dbReference type="GO" id="GO:0022857">
    <property type="term" value="F:transmembrane transporter activity"/>
    <property type="evidence" value="ECO:0007669"/>
    <property type="project" value="InterPro"/>
</dbReference>
<feature type="transmembrane region" description="Helical" evidence="7">
    <location>
        <begin position="336"/>
        <end position="358"/>
    </location>
</feature>
<protein>
    <submittedName>
        <fullName evidence="9">Siderophore iron transporter</fullName>
    </submittedName>
</protein>
<dbReference type="AlphaFoldDB" id="A0A2J6R449"/>
<feature type="transmembrane region" description="Helical" evidence="7">
    <location>
        <begin position="229"/>
        <end position="250"/>
    </location>
</feature>
<evidence type="ECO:0000259" key="8">
    <source>
        <dbReference type="PROSITE" id="PS50850"/>
    </source>
</evidence>
<sequence length="590" mass="62146">MEELGESENASTPTIEAQDVADVSAIGGHLKDLPPGYYRSPKFVGSILGVILMANSLYLGFVLPANTLSVIDADIGPDPNYLLVSTAFTLTAGVGLTLVGRLGDIFGRRYFLIGGQTLGFIGALICATAKNIPTVIGGTVLVGLAGAVQLTFTFVVAELVANKDRAKVDAFLFMTRLLVSNTKLSWRWNYYLNAISCGLSVVLFILFYFPPSFSQLTLNASWRSEIKKFDYGGFVLYSGGLVLVLLGLSWGGSAYPWHSAHVISTLVVGFVALIAFAIYEIYMPLEQALVPMSLFKITNYSAVVVTASVGTMIYFSMNILWPLQIGALYTTDNIQIGWLSCTTGAAVVVGQVVSGLVFKRIGHIKWQLVGCCAGFTAFLGGMAAVNASNRGLAIALTIFAGLCVGALELITIIIAGLVCKPGDIGLASGLLGSFRQASGSIAASIYVSILTNRLTTTLPANVAPAALKAGLPSADLPALFAAIAAGTATAMEAVPGITPTVIAAVGDAVKAAYSQAFKTVYLTSIAFGGLSIIAALFITSIDDLMTDFVARKIRGVETKPIDSVRREEKTESNTITSDNEQKTDKVEVVA</sequence>
<dbReference type="InterPro" id="IPR036259">
    <property type="entry name" value="MFS_trans_sf"/>
</dbReference>
<accession>A0A2J6R449</accession>
<dbReference type="Proteomes" id="UP000235786">
    <property type="component" value="Unassembled WGS sequence"/>
</dbReference>
<feature type="transmembrane region" description="Helical" evidence="7">
    <location>
        <begin position="520"/>
        <end position="541"/>
    </location>
</feature>
<evidence type="ECO:0000256" key="6">
    <source>
        <dbReference type="SAM" id="MobiDB-lite"/>
    </source>
</evidence>
<keyword evidence="5 7" id="KW-0472">Membrane</keyword>
<dbReference type="OrthoDB" id="4161376at2759"/>
<keyword evidence="10" id="KW-1185">Reference proteome</keyword>
<dbReference type="SUPFAM" id="SSF103473">
    <property type="entry name" value="MFS general substrate transporter"/>
    <property type="match status" value="2"/>
</dbReference>
<dbReference type="Pfam" id="PF06609">
    <property type="entry name" value="TRI12"/>
    <property type="match status" value="1"/>
</dbReference>
<feature type="transmembrane region" description="Helical" evidence="7">
    <location>
        <begin position="190"/>
        <end position="209"/>
    </location>
</feature>
<comment type="subcellular location">
    <subcellularLocation>
        <location evidence="1">Membrane</location>
        <topology evidence="1">Multi-pass membrane protein</topology>
    </subcellularLocation>
</comment>
<feature type="transmembrane region" description="Helical" evidence="7">
    <location>
        <begin position="43"/>
        <end position="61"/>
    </location>
</feature>
<evidence type="ECO:0000256" key="3">
    <source>
        <dbReference type="ARBA" id="ARBA00022692"/>
    </source>
</evidence>